<feature type="region of interest" description="Disordered" evidence="1">
    <location>
        <begin position="302"/>
        <end position="336"/>
    </location>
</feature>
<evidence type="ECO:0000256" key="1">
    <source>
        <dbReference type="SAM" id="MobiDB-lite"/>
    </source>
</evidence>
<evidence type="ECO:0000313" key="3">
    <source>
        <dbReference type="Proteomes" id="UP000198688"/>
    </source>
</evidence>
<feature type="compositionally biased region" description="Basic residues" evidence="1">
    <location>
        <begin position="327"/>
        <end position="336"/>
    </location>
</feature>
<dbReference type="OrthoDB" id="5506986at2"/>
<sequence>MFHSRRLVVPLGVLSSAIVLAAVTLLLNRTPSAAVPTVARSHPAFPADTRSFPAAATVPALPVIRARPGFLDNVAAFSAPLPPGRIRTATGPFAVHYDFDGGVERPIAAAAGGHELRPLGQNGGALRLVPQGSGLAVAYPDRCTLPREKDCPRAILEGLRDDSLNPGSRALRYGASIRMTHDDLADGANVLQKGYSVGGVSQFKLQVDHRQGHPSCVIAGQRARIYRAEPWIDVADGTWHHLECRRTADRLSMYVDGIPRAWVPIPEQLSIANAEPLRVGGKGPAPGNDQFAGAVDDVFITIGDPQPSLPGSSVSPRRSAAGPDKRAAHHTPKRKP</sequence>
<protein>
    <submittedName>
        <fullName evidence="2">Concanavalin A-like lectin/glucanases superfamily protein</fullName>
    </submittedName>
</protein>
<dbReference type="InterPro" id="IPR013320">
    <property type="entry name" value="ConA-like_dom_sf"/>
</dbReference>
<name>A0A1H2CSL0_9ACTN</name>
<dbReference type="EMBL" id="LT629758">
    <property type="protein sequence ID" value="SDT73431.1"/>
    <property type="molecule type" value="Genomic_DNA"/>
</dbReference>
<dbReference type="GO" id="GO:0030246">
    <property type="term" value="F:carbohydrate binding"/>
    <property type="evidence" value="ECO:0007669"/>
    <property type="project" value="UniProtKB-KW"/>
</dbReference>
<evidence type="ECO:0000313" key="2">
    <source>
        <dbReference type="EMBL" id="SDT73431.1"/>
    </source>
</evidence>
<accession>A0A1H2CSL0</accession>
<dbReference type="Gene3D" id="2.60.120.200">
    <property type="match status" value="1"/>
</dbReference>
<organism evidence="2 3">
    <name type="scientific">Actinoplanes derwentensis</name>
    <dbReference type="NCBI Taxonomy" id="113562"/>
    <lineage>
        <taxon>Bacteria</taxon>
        <taxon>Bacillati</taxon>
        <taxon>Actinomycetota</taxon>
        <taxon>Actinomycetes</taxon>
        <taxon>Micromonosporales</taxon>
        <taxon>Micromonosporaceae</taxon>
        <taxon>Actinoplanes</taxon>
    </lineage>
</organism>
<dbReference type="RefSeq" id="WP_092550088.1">
    <property type="nucleotide sequence ID" value="NZ_BOMJ01000023.1"/>
</dbReference>
<dbReference type="SUPFAM" id="SSF49899">
    <property type="entry name" value="Concanavalin A-like lectins/glucanases"/>
    <property type="match status" value="1"/>
</dbReference>
<gene>
    <name evidence="2" type="ORF">SAMN04489716_6667</name>
</gene>
<dbReference type="STRING" id="113562.SAMN04489716_6667"/>
<dbReference type="Proteomes" id="UP000198688">
    <property type="component" value="Chromosome I"/>
</dbReference>
<proteinExistence type="predicted"/>
<keyword evidence="2" id="KW-0430">Lectin</keyword>
<reference evidence="2" key="1">
    <citation type="submission" date="2016-10" db="EMBL/GenBank/DDBJ databases">
        <authorList>
            <person name="de Groot N.N."/>
        </authorList>
    </citation>
    <scope>NUCLEOTIDE SEQUENCE [LARGE SCALE GENOMIC DNA]</scope>
    <source>
        <strain evidence="2">DSM 43941</strain>
    </source>
</reference>
<dbReference type="AlphaFoldDB" id="A0A1H2CSL0"/>
<keyword evidence="3" id="KW-1185">Reference proteome</keyword>
<dbReference type="Pfam" id="PF13385">
    <property type="entry name" value="Laminin_G_3"/>
    <property type="match status" value="1"/>
</dbReference>